<reference evidence="2" key="1">
    <citation type="journal article" date="2013" name="J. Plant Res.">
        <title>Effect of fungi and light on seed germination of three Opuntia species from semiarid lands of central Mexico.</title>
        <authorList>
            <person name="Delgado-Sanchez P."/>
            <person name="Jimenez-Bremont J.F."/>
            <person name="Guerrero-Gonzalez Mde L."/>
            <person name="Flores J."/>
        </authorList>
    </citation>
    <scope>NUCLEOTIDE SEQUENCE</scope>
    <source>
        <tissue evidence="2">Cladode</tissue>
    </source>
</reference>
<name>A0A7C9DEH5_OPUST</name>
<dbReference type="AlphaFoldDB" id="A0A7C9DEH5"/>
<dbReference type="EMBL" id="GISG01115081">
    <property type="protein sequence ID" value="MBA4639767.1"/>
    <property type="molecule type" value="Transcribed_RNA"/>
</dbReference>
<feature type="compositionally biased region" description="Basic residues" evidence="1">
    <location>
        <begin position="41"/>
        <end position="52"/>
    </location>
</feature>
<proteinExistence type="predicted"/>
<evidence type="ECO:0000313" key="2">
    <source>
        <dbReference type="EMBL" id="MBA4639767.1"/>
    </source>
</evidence>
<evidence type="ECO:0000256" key="1">
    <source>
        <dbReference type="SAM" id="MobiDB-lite"/>
    </source>
</evidence>
<reference evidence="2" key="2">
    <citation type="submission" date="2020-07" db="EMBL/GenBank/DDBJ databases">
        <authorList>
            <person name="Vera ALvarez R."/>
            <person name="Arias-Moreno D.M."/>
            <person name="Jimenez-Jacinto V."/>
            <person name="Jimenez-Bremont J.F."/>
            <person name="Swaminathan K."/>
            <person name="Moose S.P."/>
            <person name="Guerrero-Gonzalez M.L."/>
            <person name="Marino-Ramirez L."/>
            <person name="Landsman D."/>
            <person name="Rodriguez-Kessler M."/>
            <person name="Delgado-Sanchez P."/>
        </authorList>
    </citation>
    <scope>NUCLEOTIDE SEQUENCE</scope>
    <source>
        <tissue evidence="2">Cladode</tissue>
    </source>
</reference>
<organism evidence="2">
    <name type="scientific">Opuntia streptacantha</name>
    <name type="common">Prickly pear cactus</name>
    <name type="synonym">Opuntia cardona</name>
    <dbReference type="NCBI Taxonomy" id="393608"/>
    <lineage>
        <taxon>Eukaryota</taxon>
        <taxon>Viridiplantae</taxon>
        <taxon>Streptophyta</taxon>
        <taxon>Embryophyta</taxon>
        <taxon>Tracheophyta</taxon>
        <taxon>Spermatophyta</taxon>
        <taxon>Magnoliopsida</taxon>
        <taxon>eudicotyledons</taxon>
        <taxon>Gunneridae</taxon>
        <taxon>Pentapetalae</taxon>
        <taxon>Caryophyllales</taxon>
        <taxon>Cactineae</taxon>
        <taxon>Cactaceae</taxon>
        <taxon>Opuntioideae</taxon>
        <taxon>Opuntia</taxon>
    </lineage>
</organism>
<protein>
    <submittedName>
        <fullName evidence="2">Uncharacterized protein</fullName>
    </submittedName>
</protein>
<accession>A0A7C9DEH5</accession>
<feature type="compositionally biased region" description="Low complexity" evidence="1">
    <location>
        <begin position="1"/>
        <end position="22"/>
    </location>
</feature>
<feature type="region of interest" description="Disordered" evidence="1">
    <location>
        <begin position="1"/>
        <end position="52"/>
    </location>
</feature>
<sequence length="141" mass="16917">MGKRSANNARPRPSARAQQIQPRQRHSRVDRQPSHQETAPRRRVRGHPRHRPCPALGFRVHVHGRACPYCQHRRRVWSWMLHHARRFVRRCGERAVGVRLERERIGEYKDETGHVSADEWRGEWVDVNFARKHQDCHLRRP</sequence>
<feature type="compositionally biased region" description="Basic and acidic residues" evidence="1">
    <location>
        <begin position="27"/>
        <end position="40"/>
    </location>
</feature>